<feature type="region of interest" description="Disordered" evidence="5">
    <location>
        <begin position="242"/>
        <end position="263"/>
    </location>
</feature>
<dbReference type="PANTHER" id="PTHR28013:SF3">
    <property type="entry name" value="PROTEIN DCV1-RELATED"/>
    <property type="match status" value="1"/>
</dbReference>
<keyword evidence="3 6" id="KW-1133">Transmembrane helix</keyword>
<feature type="transmembrane region" description="Helical" evidence="6">
    <location>
        <begin position="191"/>
        <end position="219"/>
    </location>
</feature>
<evidence type="ECO:0000313" key="7">
    <source>
        <dbReference type="EMBL" id="KAG0260033.1"/>
    </source>
</evidence>
<dbReference type="Proteomes" id="UP000807716">
    <property type="component" value="Unassembled WGS sequence"/>
</dbReference>
<comment type="subcellular location">
    <subcellularLocation>
        <location evidence="1">Membrane</location>
        <topology evidence="1">Multi-pass membrane protein</topology>
    </subcellularLocation>
</comment>
<accession>A0A9P6Q6I6</accession>
<comment type="caution">
    <text evidence="7">The sequence shown here is derived from an EMBL/GenBank/DDBJ whole genome shotgun (WGS) entry which is preliminary data.</text>
</comment>
<keyword evidence="2 6" id="KW-0812">Transmembrane</keyword>
<dbReference type="InterPro" id="IPR051380">
    <property type="entry name" value="pH-response_reg_palI/RIM9"/>
</dbReference>
<feature type="transmembrane region" description="Helical" evidence="6">
    <location>
        <begin position="146"/>
        <end position="171"/>
    </location>
</feature>
<dbReference type="EMBL" id="JAAAJB010000262">
    <property type="protein sequence ID" value="KAG0260033.1"/>
    <property type="molecule type" value="Genomic_DNA"/>
</dbReference>
<proteinExistence type="predicted"/>
<feature type="transmembrane region" description="Helical" evidence="6">
    <location>
        <begin position="112"/>
        <end position="134"/>
    </location>
</feature>
<evidence type="ECO:0000256" key="5">
    <source>
        <dbReference type="SAM" id="MobiDB-lite"/>
    </source>
</evidence>
<sequence length="263" mass="28742">MLLFVVVSFFVNLVTTAAFFLINVGDLHPAQFFSSFYFEKVAFISGKGLDGKPLNLTFDFVTFGAFGYCQGAASEIQSCSNAHIHYTMKDILVLHQIESQFIPSAVRGFSKITVLFIPTVCVAFVAFLLAALALKPRFRKRWIHVVVTFLSILISLAAFLLTLCVFTVSIARKIQYERHLNTSGAEPNVKVYLGPALWLTLALLPWTAFGAVFGGFAVCCPGRISRSLSSSPRPEDVRVQVHTASEKKAEGSPVDGAHGLTAV</sequence>
<evidence type="ECO:0000256" key="2">
    <source>
        <dbReference type="ARBA" id="ARBA00022692"/>
    </source>
</evidence>
<dbReference type="InterPro" id="IPR009571">
    <property type="entry name" value="SUR7/Rim9-like_fungi"/>
</dbReference>
<name>A0A9P6Q6I6_9FUNG</name>
<dbReference type="PANTHER" id="PTHR28013">
    <property type="entry name" value="PROTEIN DCV1-RELATED"/>
    <property type="match status" value="1"/>
</dbReference>
<reference evidence="7" key="1">
    <citation type="journal article" date="2020" name="Fungal Divers.">
        <title>Resolving the Mortierellaceae phylogeny through synthesis of multi-gene phylogenetics and phylogenomics.</title>
        <authorList>
            <person name="Vandepol N."/>
            <person name="Liber J."/>
            <person name="Desiro A."/>
            <person name="Na H."/>
            <person name="Kennedy M."/>
            <person name="Barry K."/>
            <person name="Grigoriev I.V."/>
            <person name="Miller A.N."/>
            <person name="O'Donnell K."/>
            <person name="Stajich J.E."/>
            <person name="Bonito G."/>
        </authorList>
    </citation>
    <scope>NUCLEOTIDE SEQUENCE</scope>
    <source>
        <strain evidence="7">BC1065</strain>
    </source>
</reference>
<evidence type="ECO:0000256" key="4">
    <source>
        <dbReference type="ARBA" id="ARBA00023136"/>
    </source>
</evidence>
<evidence type="ECO:0000256" key="1">
    <source>
        <dbReference type="ARBA" id="ARBA00004141"/>
    </source>
</evidence>
<dbReference type="OrthoDB" id="2327445at2759"/>
<organism evidence="7 8">
    <name type="scientific">Actinomortierella ambigua</name>
    <dbReference type="NCBI Taxonomy" id="1343610"/>
    <lineage>
        <taxon>Eukaryota</taxon>
        <taxon>Fungi</taxon>
        <taxon>Fungi incertae sedis</taxon>
        <taxon>Mucoromycota</taxon>
        <taxon>Mortierellomycotina</taxon>
        <taxon>Mortierellomycetes</taxon>
        <taxon>Mortierellales</taxon>
        <taxon>Mortierellaceae</taxon>
        <taxon>Actinomortierella</taxon>
    </lineage>
</organism>
<keyword evidence="8" id="KW-1185">Reference proteome</keyword>
<evidence type="ECO:0000313" key="8">
    <source>
        <dbReference type="Proteomes" id="UP000807716"/>
    </source>
</evidence>
<evidence type="ECO:0008006" key="9">
    <source>
        <dbReference type="Google" id="ProtNLM"/>
    </source>
</evidence>
<protein>
    <recommendedName>
        <fullName evidence="9">Pali-domain-containing protein</fullName>
    </recommendedName>
</protein>
<dbReference type="GO" id="GO:0035838">
    <property type="term" value="C:growing cell tip"/>
    <property type="evidence" value="ECO:0007669"/>
    <property type="project" value="TreeGrafter"/>
</dbReference>
<keyword evidence="4 6" id="KW-0472">Membrane</keyword>
<dbReference type="GO" id="GO:0032153">
    <property type="term" value="C:cell division site"/>
    <property type="evidence" value="ECO:0007669"/>
    <property type="project" value="TreeGrafter"/>
</dbReference>
<dbReference type="GO" id="GO:0005886">
    <property type="term" value="C:plasma membrane"/>
    <property type="evidence" value="ECO:0007669"/>
    <property type="project" value="InterPro"/>
</dbReference>
<gene>
    <name evidence="7" type="ORF">DFQ27_003759</name>
</gene>
<evidence type="ECO:0000256" key="3">
    <source>
        <dbReference type="ARBA" id="ARBA00022989"/>
    </source>
</evidence>
<dbReference type="AlphaFoldDB" id="A0A9P6Q6I6"/>
<evidence type="ECO:0000256" key="6">
    <source>
        <dbReference type="SAM" id="Phobius"/>
    </source>
</evidence>
<dbReference type="Pfam" id="PF06687">
    <property type="entry name" value="SUR7"/>
    <property type="match status" value="1"/>
</dbReference>